<dbReference type="InterPro" id="IPR003669">
    <property type="entry name" value="Thymidylate_synthase_ThyX"/>
</dbReference>
<dbReference type="UniPathway" id="UPA00575"/>
<sequence>MSLLRVVLLTHTPNPERVVASAIRQCRSRKPADQLYNELSDDDVKRLIRMCIEMGHLSPIEHASFTFLIEGISRVTSHQLVRHRIASYSQQSQRAVNLKNAEFIIPPTIERNEKAIKIFNEAIEVARKAYEKLIELGVPREDARYVIPQAVETSIVVTMNARELMHFFNLRLAEDAQWEIREMAKLMLKEVIKVAPTIFEKYRSYLEE</sequence>
<feature type="binding site" evidence="1">
    <location>
        <position position="90"/>
    </location>
    <ligand>
        <name>FAD</name>
        <dbReference type="ChEBI" id="CHEBI:57692"/>
        <note>ligand shared between neighboring subunits</note>
    </ligand>
</feature>
<dbReference type="Proteomes" id="UP000281962">
    <property type="component" value="Unassembled WGS sequence"/>
</dbReference>
<gene>
    <name evidence="1" type="primary">thyX</name>
    <name evidence="2" type="ORF">DRJ21_02025</name>
</gene>
<keyword evidence="1" id="KW-0274">FAD</keyword>
<feature type="binding site" evidence="1">
    <location>
        <begin position="82"/>
        <end position="84"/>
    </location>
    <ligand>
        <name>FAD</name>
        <dbReference type="ChEBI" id="CHEBI:57692"/>
        <note>ligand shared between neighboring subunits</note>
    </ligand>
</feature>
<reference evidence="2 3" key="1">
    <citation type="submission" date="2018-06" db="EMBL/GenBank/DDBJ databases">
        <title>Extensive metabolic versatility and redundancy in microbially diverse, dynamic hydrothermal sediments.</title>
        <authorList>
            <person name="Dombrowski N."/>
            <person name="Teske A."/>
            <person name="Baker B.J."/>
        </authorList>
    </citation>
    <scope>NUCLEOTIDE SEQUENCE [LARGE SCALE GENOMIC DNA]</scope>
    <source>
        <strain evidence="2">B30_G17</strain>
    </source>
</reference>
<dbReference type="HAMAP" id="MF_01408">
    <property type="entry name" value="ThyX"/>
    <property type="match status" value="1"/>
</dbReference>
<comment type="catalytic activity">
    <reaction evidence="1">
        <text>dUMP + (6R)-5,10-methylene-5,6,7,8-tetrahydrofolate + NADPH + H(+) = dTMP + (6S)-5,6,7,8-tetrahydrofolate + NADP(+)</text>
        <dbReference type="Rhea" id="RHEA:29043"/>
        <dbReference type="ChEBI" id="CHEBI:15378"/>
        <dbReference type="ChEBI" id="CHEBI:15636"/>
        <dbReference type="ChEBI" id="CHEBI:57453"/>
        <dbReference type="ChEBI" id="CHEBI:57783"/>
        <dbReference type="ChEBI" id="CHEBI:58349"/>
        <dbReference type="ChEBI" id="CHEBI:63528"/>
        <dbReference type="ChEBI" id="CHEBI:246422"/>
        <dbReference type="EC" id="2.1.1.148"/>
    </reaction>
</comment>
<comment type="subunit">
    <text evidence="1">Homotetramer.</text>
</comment>
<keyword evidence="1" id="KW-0545">Nucleotide biosynthesis</keyword>
<dbReference type="GO" id="GO:0050797">
    <property type="term" value="F:thymidylate synthase (FAD) activity"/>
    <property type="evidence" value="ECO:0007669"/>
    <property type="project" value="UniProtKB-UniRule"/>
</dbReference>
<feature type="binding site" evidence="1">
    <location>
        <begin position="160"/>
        <end position="162"/>
    </location>
    <ligand>
        <name>FAD</name>
        <dbReference type="ChEBI" id="CHEBI:57692"/>
        <note>ligand shared between neighboring subunits</note>
    </ligand>
</feature>
<accession>A0A497ETQ5</accession>
<dbReference type="PROSITE" id="PS51331">
    <property type="entry name" value="THYX"/>
    <property type="match status" value="1"/>
</dbReference>
<comment type="pathway">
    <text evidence="1">Pyrimidine metabolism; dTTP biosynthesis.</text>
</comment>
<comment type="caution">
    <text evidence="2">The sequence shown here is derived from an EMBL/GenBank/DDBJ whole genome shotgun (WGS) entry which is preliminary data.</text>
</comment>
<dbReference type="GO" id="GO:0006231">
    <property type="term" value="P:dTMP biosynthetic process"/>
    <property type="evidence" value="ECO:0007669"/>
    <property type="project" value="UniProtKB-UniRule"/>
</dbReference>
<keyword evidence="1" id="KW-0285">Flavoprotein</keyword>
<dbReference type="SUPFAM" id="SSF69796">
    <property type="entry name" value="Thymidylate synthase-complementing protein Thy1"/>
    <property type="match status" value="1"/>
</dbReference>
<feature type="binding site" description="in other chain" evidence="1">
    <location>
        <begin position="90"/>
        <end position="94"/>
    </location>
    <ligand>
        <name>dUMP</name>
        <dbReference type="ChEBI" id="CHEBI:246422"/>
        <note>ligand shared between dimeric partners</note>
    </ligand>
</feature>
<evidence type="ECO:0000313" key="2">
    <source>
        <dbReference type="EMBL" id="RLE49998.1"/>
    </source>
</evidence>
<feature type="binding site" evidence="1">
    <location>
        <position position="166"/>
    </location>
    <ligand>
        <name>FAD</name>
        <dbReference type="ChEBI" id="CHEBI:57692"/>
        <note>ligand shared between neighboring subunits</note>
    </ligand>
</feature>
<dbReference type="AlphaFoldDB" id="A0A497ETQ5"/>
<dbReference type="PANTHER" id="PTHR34934:SF1">
    <property type="entry name" value="FLAVIN-DEPENDENT THYMIDYLATE SYNTHASE"/>
    <property type="match status" value="1"/>
</dbReference>
<dbReference type="EC" id="2.1.1.148" evidence="1"/>
<feature type="binding site" evidence="1">
    <location>
        <position position="58"/>
    </location>
    <ligand>
        <name>FAD</name>
        <dbReference type="ChEBI" id="CHEBI:57692"/>
        <note>ligand shared between neighboring subunits</note>
    </ligand>
</feature>
<keyword evidence="1" id="KW-0521">NADP</keyword>
<dbReference type="NCBIfam" id="TIGR02170">
    <property type="entry name" value="thyX"/>
    <property type="match status" value="1"/>
</dbReference>
<feature type="binding site" evidence="1">
    <location>
        <begin position="79"/>
        <end position="82"/>
    </location>
    <ligand>
        <name>dUMP</name>
        <dbReference type="ChEBI" id="CHEBI:246422"/>
        <note>ligand shared between dimeric partners</note>
    </ligand>
</feature>
<dbReference type="InterPro" id="IPR036098">
    <property type="entry name" value="Thymidylate_synthase_ThyX_sf"/>
</dbReference>
<protein>
    <recommendedName>
        <fullName evidence="1">Flavin-dependent thymidylate synthase</fullName>
        <shortName evidence="1">FDTS</shortName>
        <ecNumber evidence="1">2.1.1.148</ecNumber>
    </recommendedName>
    <alternativeName>
        <fullName evidence="1">FAD-dependent thymidylate synthase</fullName>
    </alternativeName>
    <alternativeName>
        <fullName evidence="1">Thymidylate synthase ThyX</fullName>
        <shortName evidence="1">TS</shortName>
        <shortName evidence="1">TSase</shortName>
    </alternativeName>
</protein>
<evidence type="ECO:0000313" key="3">
    <source>
        <dbReference type="Proteomes" id="UP000281962"/>
    </source>
</evidence>
<dbReference type="GO" id="GO:0032259">
    <property type="term" value="P:methylation"/>
    <property type="evidence" value="ECO:0007669"/>
    <property type="project" value="UniProtKB-KW"/>
</dbReference>
<dbReference type="GO" id="GO:0050660">
    <property type="term" value="F:flavin adenine dinucleotide binding"/>
    <property type="evidence" value="ECO:0007669"/>
    <property type="project" value="UniProtKB-UniRule"/>
</dbReference>
<dbReference type="PANTHER" id="PTHR34934">
    <property type="entry name" value="FLAVIN-DEPENDENT THYMIDYLATE SYNTHASE"/>
    <property type="match status" value="1"/>
</dbReference>
<dbReference type="Pfam" id="PF02511">
    <property type="entry name" value="Thy1"/>
    <property type="match status" value="1"/>
</dbReference>
<evidence type="ECO:0000256" key="1">
    <source>
        <dbReference type="HAMAP-Rule" id="MF_01408"/>
    </source>
</evidence>
<comment type="similarity">
    <text evidence="1">Belongs to the thymidylate synthase ThyX family.</text>
</comment>
<comment type="cofactor">
    <cofactor evidence="1">
        <name>FAD</name>
        <dbReference type="ChEBI" id="CHEBI:57692"/>
    </cofactor>
    <text evidence="1">Binds 4 FAD per tetramer. Each FAD binding site is formed by three monomers.</text>
</comment>
<feature type="active site" description="Involved in ionization of N3 of dUMP, leading to its activation" evidence="1">
    <location>
        <position position="171"/>
    </location>
</feature>
<keyword evidence="1 2" id="KW-0808">Transferase</keyword>
<feature type="binding site" description="in other chain" evidence="1">
    <location>
        <position position="144"/>
    </location>
    <ligand>
        <name>dUMP</name>
        <dbReference type="ChEBI" id="CHEBI:246422"/>
        <note>ligand shared between dimeric partners</note>
    </ligand>
</feature>
<proteinExistence type="inferred from homology"/>
<dbReference type="Gene3D" id="3.30.1360.170">
    <property type="match status" value="1"/>
</dbReference>
<dbReference type="CDD" id="cd20175">
    <property type="entry name" value="ThyX"/>
    <property type="match status" value="1"/>
</dbReference>
<comment type="function">
    <text evidence="1">Catalyzes the reductive methylation of 2'-deoxyuridine-5'-monophosphate (dUMP) to 2'-deoxythymidine-5'-monophosphate (dTMP) while utilizing 5,10-methylenetetrahydrofolate (mTHF) as the methyl donor, and NADPH and FADH(2) as the reductant.</text>
</comment>
<organism evidence="2 3">
    <name type="scientific">Thermoproteota archaeon</name>
    <dbReference type="NCBI Taxonomy" id="2056631"/>
    <lineage>
        <taxon>Archaea</taxon>
        <taxon>Thermoproteota</taxon>
    </lineage>
</organism>
<dbReference type="GO" id="GO:0004799">
    <property type="term" value="F:thymidylate synthase activity"/>
    <property type="evidence" value="ECO:0007669"/>
    <property type="project" value="TreeGrafter"/>
</dbReference>
<keyword evidence="1 2" id="KW-0489">Methyltransferase</keyword>
<dbReference type="EMBL" id="QMQY01000077">
    <property type="protein sequence ID" value="RLE49998.1"/>
    <property type="molecule type" value="Genomic_DNA"/>
</dbReference>
<feature type="binding site" evidence="1">
    <location>
        <position position="171"/>
    </location>
    <ligand>
        <name>dUMP</name>
        <dbReference type="ChEBI" id="CHEBI:246422"/>
        <note>ligand shared between dimeric partners</note>
    </ligand>
</feature>
<name>A0A497ETQ5_9CREN</name>
<dbReference type="GO" id="GO:0006235">
    <property type="term" value="P:dTTP biosynthetic process"/>
    <property type="evidence" value="ECO:0007669"/>
    <property type="project" value="UniProtKB-UniRule"/>
</dbReference>
<dbReference type="GO" id="GO:0070402">
    <property type="term" value="F:NADPH binding"/>
    <property type="evidence" value="ECO:0007669"/>
    <property type="project" value="TreeGrafter"/>
</dbReference>